<proteinExistence type="inferred from homology"/>
<evidence type="ECO:0000313" key="11">
    <source>
        <dbReference type="EMBL" id="OGZ04005.1"/>
    </source>
</evidence>
<reference evidence="11 12" key="1">
    <citation type="journal article" date="2016" name="Nat. Commun.">
        <title>Thousands of microbial genomes shed light on interconnected biogeochemical processes in an aquifer system.</title>
        <authorList>
            <person name="Anantharaman K."/>
            <person name="Brown C.T."/>
            <person name="Hug L.A."/>
            <person name="Sharon I."/>
            <person name="Castelle C.J."/>
            <person name="Probst A.J."/>
            <person name="Thomas B.C."/>
            <person name="Singh A."/>
            <person name="Wilkins M.J."/>
            <person name="Karaoz U."/>
            <person name="Brodie E.L."/>
            <person name="Williams K.H."/>
            <person name="Hubbard S.S."/>
            <person name="Banfield J.F."/>
        </authorList>
    </citation>
    <scope>NUCLEOTIDE SEQUENCE [LARGE SCALE GENOMIC DNA]</scope>
</reference>
<dbReference type="GO" id="GO:0071972">
    <property type="term" value="F:peptidoglycan L,D-transpeptidase activity"/>
    <property type="evidence" value="ECO:0007669"/>
    <property type="project" value="TreeGrafter"/>
</dbReference>
<evidence type="ECO:0000259" key="10">
    <source>
        <dbReference type="PROSITE" id="PS52029"/>
    </source>
</evidence>
<evidence type="ECO:0000313" key="12">
    <source>
        <dbReference type="Proteomes" id="UP000178841"/>
    </source>
</evidence>
<evidence type="ECO:0000256" key="3">
    <source>
        <dbReference type="ARBA" id="ARBA00022676"/>
    </source>
</evidence>
<dbReference type="PANTHER" id="PTHR30582:SF24">
    <property type="entry name" value="L,D-TRANSPEPTIDASE ERFK_SRFK-RELATED"/>
    <property type="match status" value="1"/>
</dbReference>
<dbReference type="PANTHER" id="PTHR30582">
    <property type="entry name" value="L,D-TRANSPEPTIDASE"/>
    <property type="match status" value="1"/>
</dbReference>
<keyword evidence="3" id="KW-0328">Glycosyltransferase</keyword>
<dbReference type="InterPro" id="IPR005490">
    <property type="entry name" value="LD_TPept_cat_dom"/>
</dbReference>
<organism evidence="11 12">
    <name type="scientific">Candidatus Lloydbacteria bacterium RIFCSPHIGHO2_01_FULL_41_20</name>
    <dbReference type="NCBI Taxonomy" id="1798657"/>
    <lineage>
        <taxon>Bacteria</taxon>
        <taxon>Candidatus Lloydiibacteriota</taxon>
    </lineage>
</organism>
<evidence type="ECO:0000256" key="1">
    <source>
        <dbReference type="ARBA" id="ARBA00004752"/>
    </source>
</evidence>
<evidence type="ECO:0000256" key="7">
    <source>
        <dbReference type="ARBA" id="ARBA00022984"/>
    </source>
</evidence>
<evidence type="ECO:0000256" key="9">
    <source>
        <dbReference type="PROSITE-ProRule" id="PRU01373"/>
    </source>
</evidence>
<dbReference type="EMBL" id="MHLH01000012">
    <property type="protein sequence ID" value="OGZ04005.1"/>
    <property type="molecule type" value="Genomic_DNA"/>
</dbReference>
<keyword evidence="7 9" id="KW-0573">Peptidoglycan synthesis</keyword>
<keyword evidence="6 9" id="KW-0133">Cell shape</keyword>
<gene>
    <name evidence="11" type="ORF">A2648_00180</name>
</gene>
<evidence type="ECO:0000256" key="4">
    <source>
        <dbReference type="ARBA" id="ARBA00022679"/>
    </source>
</evidence>
<dbReference type="InterPro" id="IPR050979">
    <property type="entry name" value="LD-transpeptidase"/>
</dbReference>
<dbReference type="GO" id="GO:0008360">
    <property type="term" value="P:regulation of cell shape"/>
    <property type="evidence" value="ECO:0007669"/>
    <property type="project" value="UniProtKB-UniRule"/>
</dbReference>
<feature type="domain" description="L,D-TPase catalytic" evidence="10">
    <location>
        <begin position="24"/>
        <end position="164"/>
    </location>
</feature>
<dbReference type="GO" id="GO:0016757">
    <property type="term" value="F:glycosyltransferase activity"/>
    <property type="evidence" value="ECO:0007669"/>
    <property type="project" value="UniProtKB-KW"/>
</dbReference>
<keyword evidence="4" id="KW-0808">Transferase</keyword>
<name>A0A1G2CRI7_9BACT</name>
<feature type="active site" description="Nucleophile" evidence="9">
    <location>
        <position position="141"/>
    </location>
</feature>
<keyword evidence="8 9" id="KW-0961">Cell wall biogenesis/degradation</keyword>
<dbReference type="CDD" id="cd16913">
    <property type="entry name" value="YkuD_like"/>
    <property type="match status" value="1"/>
</dbReference>
<comment type="pathway">
    <text evidence="1 9">Cell wall biogenesis; peptidoglycan biosynthesis.</text>
</comment>
<dbReference type="PROSITE" id="PS52029">
    <property type="entry name" value="LD_TPASE"/>
    <property type="match status" value="1"/>
</dbReference>
<comment type="similarity">
    <text evidence="2">Belongs to the YkuD family.</text>
</comment>
<evidence type="ECO:0000256" key="8">
    <source>
        <dbReference type="ARBA" id="ARBA00023316"/>
    </source>
</evidence>
<dbReference type="Gene3D" id="2.40.440.10">
    <property type="entry name" value="L,D-transpeptidase catalytic domain-like"/>
    <property type="match status" value="1"/>
</dbReference>
<dbReference type="Pfam" id="PF03734">
    <property type="entry name" value="YkuD"/>
    <property type="match status" value="1"/>
</dbReference>
<feature type="active site" description="Proton donor/acceptor" evidence="9">
    <location>
        <position position="125"/>
    </location>
</feature>
<dbReference type="AlphaFoldDB" id="A0A1G2CRI7"/>
<accession>A0A1G2CRI7</accession>
<evidence type="ECO:0000256" key="5">
    <source>
        <dbReference type="ARBA" id="ARBA00022801"/>
    </source>
</evidence>
<dbReference type="SUPFAM" id="SSF141523">
    <property type="entry name" value="L,D-transpeptidase catalytic domain-like"/>
    <property type="match status" value="1"/>
</dbReference>
<dbReference type="InterPro" id="IPR038063">
    <property type="entry name" value="Transpep_catalytic_dom"/>
</dbReference>
<evidence type="ECO:0000256" key="2">
    <source>
        <dbReference type="ARBA" id="ARBA00005992"/>
    </source>
</evidence>
<dbReference type="GO" id="GO:0005576">
    <property type="term" value="C:extracellular region"/>
    <property type="evidence" value="ECO:0007669"/>
    <property type="project" value="TreeGrafter"/>
</dbReference>
<comment type="caution">
    <text evidence="11">The sequence shown here is derived from an EMBL/GenBank/DDBJ whole genome shotgun (WGS) entry which is preliminary data.</text>
</comment>
<dbReference type="Proteomes" id="UP000178841">
    <property type="component" value="Unassembled WGS sequence"/>
</dbReference>
<dbReference type="UniPathway" id="UPA00219"/>
<evidence type="ECO:0000256" key="6">
    <source>
        <dbReference type="ARBA" id="ARBA00022960"/>
    </source>
</evidence>
<sequence>MKQMFFYFFSVVTFLWPATVWAEYLIKVDFIKVRLYLYEDGKEIGSFPVALPARTPKLPISGNVEGVEENPYWAPTKGTREYYFKKTGIELPELIRPGDPRNAMGKGKIRIVFNETHVNRTIRIHGTNDEKSIGRRISRGCIRMLNGDIKKLSETIRGKKTLVVFD</sequence>
<dbReference type="GO" id="GO:0071555">
    <property type="term" value="P:cell wall organization"/>
    <property type="evidence" value="ECO:0007669"/>
    <property type="project" value="UniProtKB-UniRule"/>
</dbReference>
<dbReference type="GO" id="GO:0018104">
    <property type="term" value="P:peptidoglycan-protein cross-linking"/>
    <property type="evidence" value="ECO:0007669"/>
    <property type="project" value="TreeGrafter"/>
</dbReference>
<protein>
    <recommendedName>
        <fullName evidence="10">L,D-TPase catalytic domain-containing protein</fullName>
    </recommendedName>
</protein>
<keyword evidence="5" id="KW-0378">Hydrolase</keyword>
<dbReference type="STRING" id="1798657.A2648_00180"/>